<evidence type="ECO:0000313" key="2">
    <source>
        <dbReference type="Proteomes" id="UP001597024"/>
    </source>
</evidence>
<reference evidence="2" key="1">
    <citation type="journal article" date="2019" name="Int. J. Syst. Evol. Microbiol.">
        <title>The Global Catalogue of Microorganisms (GCM) 10K type strain sequencing project: providing services to taxonomists for standard genome sequencing and annotation.</title>
        <authorList>
            <consortium name="The Broad Institute Genomics Platform"/>
            <consortium name="The Broad Institute Genome Sequencing Center for Infectious Disease"/>
            <person name="Wu L."/>
            <person name="Ma J."/>
        </authorList>
    </citation>
    <scope>NUCLEOTIDE SEQUENCE [LARGE SCALE GENOMIC DNA]</scope>
    <source>
        <strain evidence="2">CCUG 62974</strain>
    </source>
</reference>
<name>A0ABW3DHN1_9ACTN</name>
<organism evidence="1 2">
    <name type="scientific">Streptosporangium algeriense</name>
    <dbReference type="NCBI Taxonomy" id="1682748"/>
    <lineage>
        <taxon>Bacteria</taxon>
        <taxon>Bacillati</taxon>
        <taxon>Actinomycetota</taxon>
        <taxon>Actinomycetes</taxon>
        <taxon>Streptosporangiales</taxon>
        <taxon>Streptosporangiaceae</taxon>
        <taxon>Streptosporangium</taxon>
    </lineage>
</organism>
<proteinExistence type="predicted"/>
<accession>A0ABW3DHN1</accession>
<protein>
    <submittedName>
        <fullName evidence="1">Uncharacterized protein</fullName>
    </submittedName>
</protein>
<dbReference type="EMBL" id="JBHTHX010000035">
    <property type="protein sequence ID" value="MFD0883413.1"/>
    <property type="molecule type" value="Genomic_DNA"/>
</dbReference>
<evidence type="ECO:0000313" key="1">
    <source>
        <dbReference type="EMBL" id="MFD0883413.1"/>
    </source>
</evidence>
<sequence length="113" mass="12099">MATGRRCQHCRGPLRATARADALYCSPACRAAAARRRRRYAAMVRAGKALVSGHADAVMRACPVCGKGIIPGVLRRADAVYDRPACRTAAWRARRGVREAVTGEAVRDGSAYG</sequence>
<dbReference type="Proteomes" id="UP001597024">
    <property type="component" value="Unassembled WGS sequence"/>
</dbReference>
<comment type="caution">
    <text evidence="1">The sequence shown here is derived from an EMBL/GenBank/DDBJ whole genome shotgun (WGS) entry which is preliminary data.</text>
</comment>
<gene>
    <name evidence="1" type="ORF">ACFQ08_02415</name>
</gene>
<keyword evidence="2" id="KW-1185">Reference proteome</keyword>